<protein>
    <recommendedName>
        <fullName evidence="3">SsuA/THI5-like domain-containing protein</fullName>
    </recommendedName>
</protein>
<keyword evidence="1" id="KW-0732">Signal</keyword>
<evidence type="ECO:0000256" key="1">
    <source>
        <dbReference type="ARBA" id="ARBA00022729"/>
    </source>
</evidence>
<dbReference type="EMBL" id="UINC01000697">
    <property type="protein sequence ID" value="SUZ59749.1"/>
    <property type="molecule type" value="Genomic_DNA"/>
</dbReference>
<dbReference type="PANTHER" id="PTHR33376">
    <property type="match status" value="1"/>
</dbReference>
<accession>A0A381NZY5</accession>
<dbReference type="InterPro" id="IPR038404">
    <property type="entry name" value="TRAP_DctP_sf"/>
</dbReference>
<proteinExistence type="predicted"/>
<reference evidence="2" key="1">
    <citation type="submission" date="2018-05" db="EMBL/GenBank/DDBJ databases">
        <authorList>
            <person name="Lanie J.A."/>
            <person name="Ng W.-L."/>
            <person name="Kazmierczak K.M."/>
            <person name="Andrzejewski T.M."/>
            <person name="Davidsen T.M."/>
            <person name="Wayne K.J."/>
            <person name="Tettelin H."/>
            <person name="Glass J.I."/>
            <person name="Rusch D."/>
            <person name="Podicherti R."/>
            <person name="Tsui H.-C.T."/>
            <person name="Winkler M.E."/>
        </authorList>
    </citation>
    <scope>NUCLEOTIDE SEQUENCE</scope>
</reference>
<sequence>MANHNSGLAWSRRRVLAALFGLGAVAPFFRGGRDGPGDSVLLRYTAHVPNSHGLYREVFVPWVEMVVAQTEGRIRWEHYVDGLLHGPLDGFKAVATDITDYTHAYATYQPGSFHLTHGLQLPFLFANSGVAALVAEELYPEYLKGEYERMNVYLAHCDSTTAYDILSKTPIRVPSDIRGLKVRSTGGLMAEILRQVDAVPVVLAAAETYTAFQRGIIDAVAVGAPDMAAYRLYEIGNYYLPIRLTHTVIQYCLNPRTFDGLPIDLRVPLYNLFRLRGQVAHQNYYGGEALESAIETLTDAGVERLDPTPAERQRWVDAVRPLERRFVEENESRGLPAAAFVREARERAARYEEWTDQELWDHVSARPVQGIITL</sequence>
<evidence type="ECO:0008006" key="3">
    <source>
        <dbReference type="Google" id="ProtNLM"/>
    </source>
</evidence>
<gene>
    <name evidence="2" type="ORF">METZ01_LOCUS12603</name>
</gene>
<dbReference type="Gene3D" id="3.40.190.170">
    <property type="entry name" value="Bacterial extracellular solute-binding protein, family 7"/>
    <property type="match status" value="1"/>
</dbReference>
<name>A0A381NZY5_9ZZZZ</name>
<dbReference type="NCBIfam" id="NF037995">
    <property type="entry name" value="TRAP_S1"/>
    <property type="match status" value="1"/>
</dbReference>
<dbReference type="InterPro" id="IPR018389">
    <property type="entry name" value="DctP_fam"/>
</dbReference>
<dbReference type="PANTHER" id="PTHR33376:SF15">
    <property type="entry name" value="BLL6794 PROTEIN"/>
    <property type="match status" value="1"/>
</dbReference>
<organism evidence="2">
    <name type="scientific">marine metagenome</name>
    <dbReference type="NCBI Taxonomy" id="408172"/>
    <lineage>
        <taxon>unclassified sequences</taxon>
        <taxon>metagenomes</taxon>
        <taxon>ecological metagenomes</taxon>
    </lineage>
</organism>
<evidence type="ECO:0000313" key="2">
    <source>
        <dbReference type="EMBL" id="SUZ59749.1"/>
    </source>
</evidence>
<dbReference type="Pfam" id="PF03480">
    <property type="entry name" value="DctP"/>
    <property type="match status" value="1"/>
</dbReference>
<dbReference type="AlphaFoldDB" id="A0A381NZY5"/>
<dbReference type="GO" id="GO:0055085">
    <property type="term" value="P:transmembrane transport"/>
    <property type="evidence" value="ECO:0007669"/>
    <property type="project" value="InterPro"/>
</dbReference>